<dbReference type="PANTHER" id="PTHR15175">
    <property type="entry name" value="NEUTROPHIL CYTOSOLIC FACTOR 2, NEUTROPHIL NADPH OXIDASE FACTOR 2"/>
    <property type="match status" value="1"/>
</dbReference>
<evidence type="ECO:0000313" key="2">
    <source>
        <dbReference type="EMBL" id="KAG5462537.1"/>
    </source>
</evidence>
<dbReference type="PANTHER" id="PTHR15175:SF0">
    <property type="entry name" value="SH3 DOMAIN-CONTAINING PROTEIN C23A1.17"/>
    <property type="match status" value="1"/>
</dbReference>
<proteinExistence type="predicted"/>
<dbReference type="InterPro" id="IPR051864">
    <property type="entry name" value="NCF2_NOXA1"/>
</dbReference>
<keyword evidence="3" id="KW-1185">Reference proteome</keyword>
<dbReference type="OrthoDB" id="9450131at2759"/>
<feature type="compositionally biased region" description="Polar residues" evidence="1">
    <location>
        <begin position="145"/>
        <end position="156"/>
    </location>
</feature>
<feature type="compositionally biased region" description="Polar residues" evidence="1">
    <location>
        <begin position="188"/>
        <end position="210"/>
    </location>
</feature>
<dbReference type="InterPro" id="IPR011990">
    <property type="entry name" value="TPR-like_helical_dom_sf"/>
</dbReference>
<dbReference type="Proteomes" id="UP000673691">
    <property type="component" value="Unassembled WGS sequence"/>
</dbReference>
<dbReference type="Gene3D" id="1.25.40.10">
    <property type="entry name" value="Tetratricopeptide repeat domain"/>
    <property type="match status" value="1"/>
</dbReference>
<accession>A0A8H7ZZZ9</accession>
<dbReference type="EMBL" id="JAEFCI010002001">
    <property type="protein sequence ID" value="KAG5462537.1"/>
    <property type="molecule type" value="Genomic_DNA"/>
</dbReference>
<evidence type="ECO:0000256" key="1">
    <source>
        <dbReference type="SAM" id="MobiDB-lite"/>
    </source>
</evidence>
<comment type="caution">
    <text evidence="2">The sequence shown here is derived from an EMBL/GenBank/DDBJ whole genome shotgun (WGS) entry which is preliminary data.</text>
</comment>
<organism evidence="2 3">
    <name type="scientific">Olpidium bornovanus</name>
    <dbReference type="NCBI Taxonomy" id="278681"/>
    <lineage>
        <taxon>Eukaryota</taxon>
        <taxon>Fungi</taxon>
        <taxon>Fungi incertae sedis</taxon>
        <taxon>Olpidiomycota</taxon>
        <taxon>Olpidiomycotina</taxon>
        <taxon>Olpidiomycetes</taxon>
        <taxon>Olpidiales</taxon>
        <taxon>Olpidiaceae</taxon>
        <taxon>Olpidium</taxon>
    </lineage>
</organism>
<protein>
    <submittedName>
        <fullName evidence="2">Uncharacterized protein</fullName>
    </submittedName>
</protein>
<sequence length="254" mass="26801">MRENVIIDYTQLGLSYKLFNCEVLFNRGICHLFMGKDEPGTADLYSAQKEKRCAEHDVIDQAIAEGVDDLTVFSIPSGLLFCPPAEKVKNAGTVDYLGSPVLIAAVERSDMFIGFKGPYVRKAANVTAGPGFGSASALMLTRSATAPTNSTASQRMPANGSGRRARANSTGSAPVPGPSRGSAAGSHGRTSSRASPITVSTIQRTSSSSAGLAIPSPYLRTPPTIESPNHRTSSHRGFNFSVSGDNVRKSAFTE</sequence>
<gene>
    <name evidence="2" type="ORF">BJ554DRAFT_4708</name>
</gene>
<feature type="region of interest" description="Disordered" evidence="1">
    <location>
        <begin position="145"/>
        <end position="254"/>
    </location>
</feature>
<evidence type="ECO:0000313" key="3">
    <source>
        <dbReference type="Proteomes" id="UP000673691"/>
    </source>
</evidence>
<name>A0A8H7ZZZ9_9FUNG</name>
<dbReference type="AlphaFoldDB" id="A0A8H7ZZZ9"/>
<reference evidence="2 3" key="1">
    <citation type="journal article" name="Sci. Rep.">
        <title>Genome-scale phylogenetic analyses confirm Olpidium as the closest living zoosporic fungus to the non-flagellated, terrestrial fungi.</title>
        <authorList>
            <person name="Chang Y."/>
            <person name="Rochon D."/>
            <person name="Sekimoto S."/>
            <person name="Wang Y."/>
            <person name="Chovatia M."/>
            <person name="Sandor L."/>
            <person name="Salamov A."/>
            <person name="Grigoriev I.V."/>
            <person name="Stajich J.E."/>
            <person name="Spatafora J.W."/>
        </authorList>
    </citation>
    <scope>NUCLEOTIDE SEQUENCE [LARGE SCALE GENOMIC DNA]</scope>
    <source>
        <strain evidence="2">S191</strain>
    </source>
</reference>